<evidence type="ECO:0000256" key="1">
    <source>
        <dbReference type="ARBA" id="ARBA00023015"/>
    </source>
</evidence>
<dbReference type="InterPro" id="IPR047264">
    <property type="entry name" value="Cupin_HpaA-like_N"/>
</dbReference>
<dbReference type="RefSeq" id="WP_078923571.1">
    <property type="nucleotide sequence ID" value="NZ_FUYB01000019.1"/>
</dbReference>
<dbReference type="Gene3D" id="1.10.10.60">
    <property type="entry name" value="Homeodomain-like"/>
    <property type="match status" value="1"/>
</dbReference>
<sequence length="301" mass="34766">MRRVRQQPIPQFALYGESSLKQQPGLVHIEDIADRSREHDWLIKPHRHTRLFQILLLIKGKLQVQLDESSQELKGNWAVSIPPGCVHSFQFPADTQGIVLSAEASLFSLQTQQFQSLTALLTNPHTVNFEEQDVLFAQVQTYLALIRQELKQAYTGQEAMLSWLLATLLMSLWRQLQYTDTQMHSNPKSSQTFQHFRQLLEAHYREQWEVQTYADALHTSVSSLNRLCQEKAGSSVKGLLQERLLLEAKRRLIYTQESLERIADSLGFKDPAYFSRFFKKLAGLPPSDYRKAKYLEMGTSE</sequence>
<organism evidence="6 7">
    <name type="scientific">Thiothrix eikelboomii</name>
    <dbReference type="NCBI Taxonomy" id="92487"/>
    <lineage>
        <taxon>Bacteria</taxon>
        <taxon>Pseudomonadati</taxon>
        <taxon>Pseudomonadota</taxon>
        <taxon>Gammaproteobacteria</taxon>
        <taxon>Thiotrichales</taxon>
        <taxon>Thiotrichaceae</taxon>
        <taxon>Thiothrix</taxon>
    </lineage>
</organism>
<dbReference type="AlphaFoldDB" id="A0A1T4XLD9"/>
<dbReference type="InterPro" id="IPR011051">
    <property type="entry name" value="RmlC_Cupin_sf"/>
</dbReference>
<dbReference type="PANTHER" id="PTHR43280:SF32">
    <property type="entry name" value="TRANSCRIPTIONAL REGULATORY PROTEIN"/>
    <property type="match status" value="1"/>
</dbReference>
<accession>A0A1T4XLD9</accession>
<dbReference type="InterPro" id="IPR018060">
    <property type="entry name" value="HTH_AraC"/>
</dbReference>
<dbReference type="PANTHER" id="PTHR43280">
    <property type="entry name" value="ARAC-FAMILY TRANSCRIPTIONAL REGULATOR"/>
    <property type="match status" value="1"/>
</dbReference>
<keyword evidence="1" id="KW-0805">Transcription regulation</keyword>
<protein>
    <submittedName>
        <fullName evidence="6">AraC family transcriptional regulator, transcriptional activator of pobA</fullName>
    </submittedName>
</protein>
<evidence type="ECO:0000313" key="7">
    <source>
        <dbReference type="Proteomes" id="UP000190460"/>
    </source>
</evidence>
<dbReference type="EMBL" id="FUYB01000019">
    <property type="protein sequence ID" value="SKA90314.1"/>
    <property type="molecule type" value="Genomic_DNA"/>
</dbReference>
<dbReference type="PRINTS" id="PR00032">
    <property type="entry name" value="HTHARAC"/>
</dbReference>
<feature type="domain" description="HTH araC/xylS-type" evidence="5">
    <location>
        <begin position="194"/>
        <end position="292"/>
    </location>
</feature>
<evidence type="ECO:0000256" key="3">
    <source>
        <dbReference type="ARBA" id="ARBA00023159"/>
    </source>
</evidence>
<evidence type="ECO:0000259" key="5">
    <source>
        <dbReference type="PROSITE" id="PS01124"/>
    </source>
</evidence>
<dbReference type="GO" id="GO:0043565">
    <property type="term" value="F:sequence-specific DNA binding"/>
    <property type="evidence" value="ECO:0007669"/>
    <property type="project" value="InterPro"/>
</dbReference>
<name>A0A1T4XLD9_9GAMM</name>
<gene>
    <name evidence="6" type="ORF">SAMN02745130_03131</name>
</gene>
<dbReference type="Proteomes" id="UP000190460">
    <property type="component" value="Unassembled WGS sequence"/>
</dbReference>
<dbReference type="SUPFAM" id="SSF51182">
    <property type="entry name" value="RmlC-like cupins"/>
    <property type="match status" value="1"/>
</dbReference>
<dbReference type="SUPFAM" id="SSF46689">
    <property type="entry name" value="Homeodomain-like"/>
    <property type="match status" value="1"/>
</dbReference>
<evidence type="ECO:0000256" key="4">
    <source>
        <dbReference type="ARBA" id="ARBA00023163"/>
    </source>
</evidence>
<dbReference type="Pfam" id="PF02311">
    <property type="entry name" value="AraC_binding"/>
    <property type="match status" value="1"/>
</dbReference>
<reference evidence="6 7" key="1">
    <citation type="submission" date="2017-02" db="EMBL/GenBank/DDBJ databases">
        <authorList>
            <person name="Peterson S.W."/>
        </authorList>
    </citation>
    <scope>NUCLEOTIDE SEQUENCE [LARGE SCALE GENOMIC DNA]</scope>
    <source>
        <strain evidence="6 7">ATCC 49788</strain>
    </source>
</reference>
<dbReference type="Pfam" id="PF12833">
    <property type="entry name" value="HTH_18"/>
    <property type="match status" value="1"/>
</dbReference>
<dbReference type="OrthoDB" id="9814125at2"/>
<dbReference type="InterPro" id="IPR020449">
    <property type="entry name" value="Tscrpt_reg_AraC-type_HTH"/>
</dbReference>
<evidence type="ECO:0000256" key="2">
    <source>
        <dbReference type="ARBA" id="ARBA00023125"/>
    </source>
</evidence>
<evidence type="ECO:0000313" key="6">
    <source>
        <dbReference type="EMBL" id="SKA90314.1"/>
    </source>
</evidence>
<dbReference type="InterPro" id="IPR014710">
    <property type="entry name" value="RmlC-like_jellyroll"/>
</dbReference>
<dbReference type="CDD" id="cd06999">
    <property type="entry name" value="cupin_HpaA-like_N"/>
    <property type="match status" value="1"/>
</dbReference>
<dbReference type="InterPro" id="IPR009057">
    <property type="entry name" value="Homeodomain-like_sf"/>
</dbReference>
<keyword evidence="7" id="KW-1185">Reference proteome</keyword>
<keyword evidence="4" id="KW-0804">Transcription</keyword>
<dbReference type="STRING" id="92487.SAMN02745130_03131"/>
<dbReference type="GO" id="GO:0003700">
    <property type="term" value="F:DNA-binding transcription factor activity"/>
    <property type="evidence" value="ECO:0007669"/>
    <property type="project" value="InterPro"/>
</dbReference>
<proteinExistence type="predicted"/>
<dbReference type="SMART" id="SM00342">
    <property type="entry name" value="HTH_ARAC"/>
    <property type="match status" value="1"/>
</dbReference>
<keyword evidence="2" id="KW-0238">DNA-binding</keyword>
<dbReference type="Gene3D" id="2.60.120.10">
    <property type="entry name" value="Jelly Rolls"/>
    <property type="match status" value="1"/>
</dbReference>
<keyword evidence="3" id="KW-0010">Activator</keyword>
<dbReference type="PROSITE" id="PS01124">
    <property type="entry name" value="HTH_ARAC_FAMILY_2"/>
    <property type="match status" value="1"/>
</dbReference>
<dbReference type="InterPro" id="IPR003313">
    <property type="entry name" value="AraC-bd"/>
</dbReference>